<dbReference type="AlphaFoldDB" id="A0AAD1MTL7"/>
<sequence>MPARDAGLATAYVVRPLERGPGRDLPRVRDGEFDVVASDFDDLADQLDG</sequence>
<evidence type="ECO:0000313" key="1">
    <source>
        <dbReference type="EMBL" id="BBY18509.1"/>
    </source>
</evidence>
<keyword evidence="2" id="KW-1185">Reference proteome</keyword>
<evidence type="ECO:0000313" key="2">
    <source>
        <dbReference type="Proteomes" id="UP000466607"/>
    </source>
</evidence>
<protein>
    <recommendedName>
        <fullName evidence="3">Haloacid dehalogenase</fullName>
    </recommendedName>
</protein>
<dbReference type="EMBL" id="AP022586">
    <property type="protein sequence ID" value="BBY18509.1"/>
    <property type="molecule type" value="Genomic_DNA"/>
</dbReference>
<evidence type="ECO:0008006" key="3">
    <source>
        <dbReference type="Google" id="ProtNLM"/>
    </source>
</evidence>
<proteinExistence type="predicted"/>
<gene>
    <name evidence="1" type="ORF">MLIT_41010</name>
</gene>
<name>A0AAD1MTL7_9MYCO</name>
<dbReference type="InterPro" id="IPR023214">
    <property type="entry name" value="HAD_sf"/>
</dbReference>
<organism evidence="1 2">
    <name type="scientific">Mycolicibacterium litorale</name>
    <dbReference type="NCBI Taxonomy" id="758802"/>
    <lineage>
        <taxon>Bacteria</taxon>
        <taxon>Bacillati</taxon>
        <taxon>Actinomycetota</taxon>
        <taxon>Actinomycetes</taxon>
        <taxon>Mycobacteriales</taxon>
        <taxon>Mycobacteriaceae</taxon>
        <taxon>Mycolicibacterium</taxon>
    </lineage>
</organism>
<dbReference type="Proteomes" id="UP000466607">
    <property type="component" value="Chromosome"/>
</dbReference>
<reference evidence="1 2" key="1">
    <citation type="journal article" date="2019" name="Emerg. Microbes Infect.">
        <title>Comprehensive subspecies identification of 175 nontuberculous mycobacteria species based on 7547 genomic profiles.</title>
        <authorList>
            <person name="Matsumoto Y."/>
            <person name="Kinjo T."/>
            <person name="Motooka D."/>
            <person name="Nabeya D."/>
            <person name="Jung N."/>
            <person name="Uechi K."/>
            <person name="Horii T."/>
            <person name="Iida T."/>
            <person name="Fujita J."/>
            <person name="Nakamura S."/>
        </authorList>
    </citation>
    <scope>NUCLEOTIDE SEQUENCE [LARGE SCALE GENOMIC DNA]</scope>
    <source>
        <strain evidence="1 2">JCM 17423</strain>
    </source>
</reference>
<dbReference type="Gene3D" id="3.40.50.1000">
    <property type="entry name" value="HAD superfamily/HAD-like"/>
    <property type="match status" value="1"/>
</dbReference>
<accession>A0AAD1MTL7</accession>